<feature type="compositionally biased region" description="Low complexity" evidence="1">
    <location>
        <begin position="275"/>
        <end position="292"/>
    </location>
</feature>
<reference evidence="2" key="1">
    <citation type="submission" date="2015-07" db="EMBL/GenBank/DDBJ databases">
        <title>Transcriptome Assembly of Anthurium amnicola.</title>
        <authorList>
            <person name="Suzuki J."/>
        </authorList>
    </citation>
    <scope>NUCLEOTIDE SEQUENCE</scope>
</reference>
<accession>A0A1D1XK69</accession>
<evidence type="ECO:0008006" key="3">
    <source>
        <dbReference type="Google" id="ProtNLM"/>
    </source>
</evidence>
<organism evidence="2">
    <name type="scientific">Anthurium amnicola</name>
    <dbReference type="NCBI Taxonomy" id="1678845"/>
    <lineage>
        <taxon>Eukaryota</taxon>
        <taxon>Viridiplantae</taxon>
        <taxon>Streptophyta</taxon>
        <taxon>Embryophyta</taxon>
        <taxon>Tracheophyta</taxon>
        <taxon>Spermatophyta</taxon>
        <taxon>Magnoliopsida</taxon>
        <taxon>Liliopsida</taxon>
        <taxon>Araceae</taxon>
        <taxon>Pothoideae</taxon>
        <taxon>Potheae</taxon>
        <taxon>Anthurium</taxon>
    </lineage>
</organism>
<name>A0A1D1XK69_9ARAE</name>
<feature type="compositionally biased region" description="Basic and acidic residues" evidence="1">
    <location>
        <begin position="337"/>
        <end position="355"/>
    </location>
</feature>
<dbReference type="PANTHER" id="PTHR37736">
    <property type="entry name" value="GLYCINE-RICH PROTEIN"/>
    <property type="match status" value="1"/>
</dbReference>
<gene>
    <name evidence="2" type="ORF">g.59699</name>
</gene>
<feature type="compositionally biased region" description="Low complexity" evidence="1">
    <location>
        <begin position="81"/>
        <end position="97"/>
    </location>
</feature>
<evidence type="ECO:0000313" key="2">
    <source>
        <dbReference type="EMBL" id="JAT42790.1"/>
    </source>
</evidence>
<dbReference type="PANTHER" id="PTHR37736:SF1">
    <property type="entry name" value="GLYCINE-RICH PROTEIN"/>
    <property type="match status" value="1"/>
</dbReference>
<feature type="compositionally biased region" description="Gly residues" evidence="1">
    <location>
        <begin position="370"/>
        <end position="396"/>
    </location>
</feature>
<protein>
    <recommendedName>
        <fullName evidence="3">Glycine-rich protein</fullName>
    </recommendedName>
</protein>
<sequence length="447" mass="49033">MAMVEAGEVADGPVMSMMSKRLRALRKRYNRILQMEEGLAQGKSLNKEQEEVLRSKPAVATLIEEYEKLRQPLSAALQEELSLARPSPSHSHSHSPSAATEGELEDQGDAAGTGSLPEPQGDPYEAVNDVLNLLYFGCLFDVKPQSEFASMVFTRTHERQCCLTYDYVTDDSTGFLREDDLDLISSLGSLIIARPVHSGVSHEDALFGCLQHARLWLCNSDQPIRPGSSTTYAGLRERLNRIMTSDYFTRTPELKAPVDVVAAMGKYATCQVQVPDSSEPPSSALAEAPPSDYQDKDDDVENFERNDTMSNPDNDSQKTDETDVSNTSGDAQAVQHEQQRPIGHEPRQKDADLKELQYVPRRAYQNQRGGNQGRGGSGGGRRGYVNGRGGRGGGYQNGRSQYYDSGYYPRNYYTMTGRGSRDGGSAMHNHVGAINGGHVPSNVELGA</sequence>
<proteinExistence type="predicted"/>
<feature type="region of interest" description="Disordered" evidence="1">
    <location>
        <begin position="81"/>
        <end position="122"/>
    </location>
</feature>
<dbReference type="AlphaFoldDB" id="A0A1D1XK69"/>
<feature type="region of interest" description="Disordered" evidence="1">
    <location>
        <begin position="273"/>
        <end position="399"/>
    </location>
</feature>
<evidence type="ECO:0000256" key="1">
    <source>
        <dbReference type="SAM" id="MobiDB-lite"/>
    </source>
</evidence>
<dbReference type="EMBL" id="GDJX01025146">
    <property type="protein sequence ID" value="JAT42790.1"/>
    <property type="molecule type" value="Transcribed_RNA"/>
</dbReference>